<keyword evidence="2" id="KW-0805">Transcription regulation</keyword>
<evidence type="ECO:0000256" key="2">
    <source>
        <dbReference type="ARBA" id="ARBA00023015"/>
    </source>
</evidence>
<comment type="subcellular location">
    <subcellularLocation>
        <location evidence="1">Nucleus</location>
    </subcellularLocation>
</comment>
<dbReference type="Proteomes" id="UP000324897">
    <property type="component" value="Chromosome 4"/>
</dbReference>
<proteinExistence type="predicted"/>
<keyword evidence="4" id="KW-0804">Transcription</keyword>
<dbReference type="GO" id="GO:0005634">
    <property type="term" value="C:nucleus"/>
    <property type="evidence" value="ECO:0007669"/>
    <property type="project" value="UniProtKB-SubCell"/>
</dbReference>
<keyword evidence="5" id="KW-0539">Nucleus</keyword>
<evidence type="ECO:0000256" key="4">
    <source>
        <dbReference type="ARBA" id="ARBA00023163"/>
    </source>
</evidence>
<dbReference type="Gene3D" id="3.40.1810.10">
    <property type="entry name" value="Transcription factor, MADS-box"/>
    <property type="match status" value="1"/>
</dbReference>
<dbReference type="SUPFAM" id="SSF55455">
    <property type="entry name" value="SRF-like"/>
    <property type="match status" value="1"/>
</dbReference>
<dbReference type="PROSITE" id="PS50066">
    <property type="entry name" value="MADS_BOX_2"/>
    <property type="match status" value="1"/>
</dbReference>
<evidence type="ECO:0000256" key="5">
    <source>
        <dbReference type="ARBA" id="ARBA00023242"/>
    </source>
</evidence>
<protein>
    <recommendedName>
        <fullName evidence="6">MADS-box domain-containing protein</fullName>
    </recommendedName>
</protein>
<dbReference type="AlphaFoldDB" id="A0A5J9W121"/>
<evidence type="ECO:0000256" key="1">
    <source>
        <dbReference type="ARBA" id="ARBA00004123"/>
    </source>
</evidence>
<gene>
    <name evidence="7" type="ORF">EJB05_14498</name>
</gene>
<dbReference type="InterPro" id="IPR002100">
    <property type="entry name" value="TF_MADSbox"/>
</dbReference>
<dbReference type="GO" id="GO:0046983">
    <property type="term" value="F:protein dimerization activity"/>
    <property type="evidence" value="ECO:0007669"/>
    <property type="project" value="InterPro"/>
</dbReference>
<comment type="caution">
    <text evidence="7">The sequence shown here is derived from an EMBL/GenBank/DDBJ whole genome shotgun (WGS) entry which is preliminary data.</text>
</comment>
<dbReference type="Pfam" id="PF00319">
    <property type="entry name" value="SRF-TF"/>
    <property type="match status" value="1"/>
</dbReference>
<keyword evidence="8" id="KW-1185">Reference proteome</keyword>
<dbReference type="GO" id="GO:0003677">
    <property type="term" value="F:DNA binding"/>
    <property type="evidence" value="ECO:0007669"/>
    <property type="project" value="UniProtKB-KW"/>
</dbReference>
<keyword evidence="3" id="KW-0238">DNA-binding</keyword>
<evidence type="ECO:0000313" key="7">
    <source>
        <dbReference type="EMBL" id="TVU41010.1"/>
    </source>
</evidence>
<name>A0A5J9W121_9POAL</name>
<feature type="domain" description="MADS-box" evidence="6">
    <location>
        <begin position="28"/>
        <end position="88"/>
    </location>
</feature>
<accession>A0A5J9W121</accession>
<dbReference type="InterPro" id="IPR036879">
    <property type="entry name" value="TF_MADSbox_sf"/>
</dbReference>
<evidence type="ECO:0000259" key="6">
    <source>
        <dbReference type="PROSITE" id="PS50066"/>
    </source>
</evidence>
<dbReference type="EMBL" id="RWGY01000007">
    <property type="protein sequence ID" value="TVU41010.1"/>
    <property type="molecule type" value="Genomic_DNA"/>
</dbReference>
<sequence>MAGLHVKGEVVIVVGGRQIRCIAASSPRRPRRYGTNFIDNEKDHHLTYFKRRSSLTKSSTDLSTFTGGKSAIVLESESGKKSAFGAPSLNAIMDSFLSDHNPNLDEGETAKITHLQDELFRLEKR</sequence>
<evidence type="ECO:0000313" key="8">
    <source>
        <dbReference type="Proteomes" id="UP000324897"/>
    </source>
</evidence>
<organism evidence="7 8">
    <name type="scientific">Eragrostis curvula</name>
    <name type="common">weeping love grass</name>
    <dbReference type="NCBI Taxonomy" id="38414"/>
    <lineage>
        <taxon>Eukaryota</taxon>
        <taxon>Viridiplantae</taxon>
        <taxon>Streptophyta</taxon>
        <taxon>Embryophyta</taxon>
        <taxon>Tracheophyta</taxon>
        <taxon>Spermatophyta</taxon>
        <taxon>Magnoliopsida</taxon>
        <taxon>Liliopsida</taxon>
        <taxon>Poales</taxon>
        <taxon>Poaceae</taxon>
        <taxon>PACMAD clade</taxon>
        <taxon>Chloridoideae</taxon>
        <taxon>Eragrostideae</taxon>
        <taxon>Eragrostidinae</taxon>
        <taxon>Eragrostis</taxon>
    </lineage>
</organism>
<feature type="non-terminal residue" evidence="7">
    <location>
        <position position="1"/>
    </location>
</feature>
<dbReference type="Gramene" id="TVU41010">
    <property type="protein sequence ID" value="TVU41010"/>
    <property type="gene ID" value="EJB05_14498"/>
</dbReference>
<evidence type="ECO:0000256" key="3">
    <source>
        <dbReference type="ARBA" id="ARBA00023125"/>
    </source>
</evidence>
<reference evidence="7 8" key="1">
    <citation type="journal article" date="2019" name="Sci. Rep.">
        <title>A high-quality genome of Eragrostis curvula grass provides insights into Poaceae evolution and supports new strategies to enhance forage quality.</title>
        <authorList>
            <person name="Carballo J."/>
            <person name="Santos B.A.C.M."/>
            <person name="Zappacosta D."/>
            <person name="Garbus I."/>
            <person name="Selva J.P."/>
            <person name="Gallo C.A."/>
            <person name="Diaz A."/>
            <person name="Albertini E."/>
            <person name="Caccamo M."/>
            <person name="Echenique V."/>
        </authorList>
    </citation>
    <scope>NUCLEOTIDE SEQUENCE [LARGE SCALE GENOMIC DNA]</scope>
    <source>
        <strain evidence="8">cv. Victoria</strain>
        <tissue evidence="7">Leaf</tissue>
    </source>
</reference>